<evidence type="ECO:0000256" key="4">
    <source>
        <dbReference type="ARBA" id="ARBA00022692"/>
    </source>
</evidence>
<dbReference type="PANTHER" id="PTHR23513:SF6">
    <property type="entry name" value="MAJOR FACILITATOR SUPERFAMILY ASSOCIATED DOMAIN-CONTAINING PROTEIN"/>
    <property type="match status" value="1"/>
</dbReference>
<dbReference type="InterPro" id="IPR020846">
    <property type="entry name" value="MFS_dom"/>
</dbReference>
<sequence>MSHVASRCTWSDPVGFLKMSASTNLRSLFGRRDFGLYTLGNCAGLLAQWMLKTTIAWLAWEMTGKSLWVGLAVTAEMVPTVLVGLYAGVIADRADLRRLLMRIQFSTVCIYSALAVMDLQGLLSIPIMLALLACNGVIVGFAQPASQAAITGLVDREELGTAISLNSILFNLARFAGPAIAGGLIAGFGSSVALTVTAFFAGLFFLSLLVVHFNAVPRLAPTGSIFSQIGEGARHIVTEPTVYFVFLLYATAAFLIRPISELLPELADAVLGGGAETLAWLSSAMGFGAIIAGVINMVGGERGQVPLAVWGTLLAVMGALVLALTSSPSVALFGAAVFGGALAAGGVASQTVLQLGSPAHLRGRVMSIHGIIFRVGPALGAVILGGVGDALSLQRALLGGIAAMLVIWFWLVKRKGVRHGLR</sequence>
<dbReference type="GO" id="GO:0022857">
    <property type="term" value="F:transmembrane transporter activity"/>
    <property type="evidence" value="ECO:0007669"/>
    <property type="project" value="InterPro"/>
</dbReference>
<reference evidence="9 10" key="1">
    <citation type="submission" date="2019-06" db="EMBL/GenBank/DDBJ databases">
        <authorList>
            <person name="Li M."/>
        </authorList>
    </citation>
    <scope>NUCLEOTIDE SEQUENCE [LARGE SCALE GENOMIC DNA]</scope>
    <source>
        <strain evidence="9 10">BGMRC2036</strain>
    </source>
</reference>
<dbReference type="GO" id="GO:0005886">
    <property type="term" value="C:plasma membrane"/>
    <property type="evidence" value="ECO:0007669"/>
    <property type="project" value="UniProtKB-SubCell"/>
</dbReference>
<keyword evidence="6 7" id="KW-0472">Membrane</keyword>
<evidence type="ECO:0000313" key="10">
    <source>
        <dbReference type="Proteomes" id="UP000318801"/>
    </source>
</evidence>
<feature type="transmembrane region" description="Helical" evidence="7">
    <location>
        <begin position="277"/>
        <end position="298"/>
    </location>
</feature>
<keyword evidence="5 7" id="KW-1133">Transmembrane helix</keyword>
<evidence type="ECO:0000256" key="6">
    <source>
        <dbReference type="ARBA" id="ARBA00023136"/>
    </source>
</evidence>
<evidence type="ECO:0000313" key="9">
    <source>
        <dbReference type="EMBL" id="TPW30077.1"/>
    </source>
</evidence>
<gene>
    <name evidence="9" type="ORF">FJU08_12170</name>
</gene>
<feature type="transmembrane region" description="Helical" evidence="7">
    <location>
        <begin position="365"/>
        <end position="387"/>
    </location>
</feature>
<evidence type="ECO:0000256" key="2">
    <source>
        <dbReference type="ARBA" id="ARBA00022448"/>
    </source>
</evidence>
<keyword evidence="2" id="KW-0813">Transport</keyword>
<evidence type="ECO:0000256" key="1">
    <source>
        <dbReference type="ARBA" id="ARBA00004651"/>
    </source>
</evidence>
<feature type="transmembrane region" description="Helical" evidence="7">
    <location>
        <begin position="66"/>
        <end position="87"/>
    </location>
</feature>
<evidence type="ECO:0000256" key="5">
    <source>
        <dbReference type="ARBA" id="ARBA00022989"/>
    </source>
</evidence>
<feature type="transmembrane region" description="Helical" evidence="7">
    <location>
        <begin position="236"/>
        <end position="257"/>
    </location>
</feature>
<dbReference type="OrthoDB" id="9809918at2"/>
<dbReference type="PROSITE" id="PS50850">
    <property type="entry name" value="MFS"/>
    <property type="match status" value="1"/>
</dbReference>
<organism evidence="9 10">
    <name type="scientific">Martelella alba</name>
    <dbReference type="NCBI Taxonomy" id="2590451"/>
    <lineage>
        <taxon>Bacteria</taxon>
        <taxon>Pseudomonadati</taxon>
        <taxon>Pseudomonadota</taxon>
        <taxon>Alphaproteobacteria</taxon>
        <taxon>Hyphomicrobiales</taxon>
        <taxon>Aurantimonadaceae</taxon>
        <taxon>Martelella</taxon>
    </lineage>
</organism>
<evidence type="ECO:0000256" key="7">
    <source>
        <dbReference type="SAM" id="Phobius"/>
    </source>
</evidence>
<keyword evidence="3" id="KW-1003">Cell membrane</keyword>
<feature type="transmembrane region" description="Helical" evidence="7">
    <location>
        <begin position="393"/>
        <end position="412"/>
    </location>
</feature>
<feature type="domain" description="Major facilitator superfamily (MFS) profile" evidence="8">
    <location>
        <begin position="19"/>
        <end position="417"/>
    </location>
</feature>
<dbReference type="SUPFAM" id="SSF103473">
    <property type="entry name" value="MFS general substrate transporter"/>
    <property type="match status" value="1"/>
</dbReference>
<name>A0A506UEB2_9HYPH</name>
<dbReference type="PANTHER" id="PTHR23513">
    <property type="entry name" value="INTEGRAL MEMBRANE EFFLUX PROTEIN-RELATED"/>
    <property type="match status" value="1"/>
</dbReference>
<dbReference type="Proteomes" id="UP000318801">
    <property type="component" value="Unassembled WGS sequence"/>
</dbReference>
<feature type="transmembrane region" description="Helical" evidence="7">
    <location>
        <begin position="192"/>
        <end position="215"/>
    </location>
</feature>
<dbReference type="InterPro" id="IPR036259">
    <property type="entry name" value="MFS_trans_sf"/>
</dbReference>
<comment type="caution">
    <text evidence="9">The sequence shown here is derived from an EMBL/GenBank/DDBJ whole genome shotgun (WGS) entry which is preliminary data.</text>
</comment>
<keyword evidence="4 7" id="KW-0812">Transmembrane</keyword>
<evidence type="ECO:0000256" key="3">
    <source>
        <dbReference type="ARBA" id="ARBA00022475"/>
    </source>
</evidence>
<dbReference type="AlphaFoldDB" id="A0A506UEB2"/>
<proteinExistence type="predicted"/>
<dbReference type="EMBL" id="VHLG01000007">
    <property type="protein sequence ID" value="TPW30077.1"/>
    <property type="molecule type" value="Genomic_DNA"/>
</dbReference>
<comment type="subcellular location">
    <subcellularLocation>
        <location evidence="1">Cell membrane</location>
        <topology evidence="1">Multi-pass membrane protein</topology>
    </subcellularLocation>
</comment>
<accession>A0A506UEB2</accession>
<dbReference type="InterPro" id="IPR010290">
    <property type="entry name" value="TM_effector"/>
</dbReference>
<feature type="transmembrane region" description="Helical" evidence="7">
    <location>
        <begin position="305"/>
        <end position="324"/>
    </location>
</feature>
<feature type="transmembrane region" description="Helical" evidence="7">
    <location>
        <begin position="34"/>
        <end position="60"/>
    </location>
</feature>
<feature type="transmembrane region" description="Helical" evidence="7">
    <location>
        <begin position="330"/>
        <end position="353"/>
    </location>
</feature>
<dbReference type="Gene3D" id="1.20.1250.20">
    <property type="entry name" value="MFS general substrate transporter like domains"/>
    <property type="match status" value="2"/>
</dbReference>
<evidence type="ECO:0000259" key="8">
    <source>
        <dbReference type="PROSITE" id="PS50850"/>
    </source>
</evidence>
<keyword evidence="10" id="KW-1185">Reference proteome</keyword>
<dbReference type="Pfam" id="PF05977">
    <property type="entry name" value="MFS_3"/>
    <property type="match status" value="1"/>
</dbReference>
<dbReference type="CDD" id="cd06173">
    <property type="entry name" value="MFS_MefA_like"/>
    <property type="match status" value="1"/>
</dbReference>
<protein>
    <submittedName>
        <fullName evidence="9">MFS transporter</fullName>
    </submittedName>
</protein>